<proteinExistence type="predicted"/>
<dbReference type="PANTHER" id="PTHR37427">
    <property type="entry name" value="PROTEIN CBG20963-RELATED"/>
    <property type="match status" value="1"/>
</dbReference>
<reference evidence="2 3" key="1">
    <citation type="submission" date="2015-12" db="EMBL/GenBank/DDBJ databases">
        <title>Draft genome of the nematode, Onchocerca flexuosa.</title>
        <authorList>
            <person name="Mitreva M."/>
        </authorList>
    </citation>
    <scope>NUCLEOTIDE SEQUENCE [LARGE SCALE GENOMIC DNA]</scope>
    <source>
        <strain evidence="2">Red Deer</strain>
    </source>
</reference>
<dbReference type="Proteomes" id="UP000242913">
    <property type="component" value="Unassembled WGS sequence"/>
</dbReference>
<name>A0A238BKI5_9BILA</name>
<evidence type="ECO:0000313" key="3">
    <source>
        <dbReference type="Proteomes" id="UP000242913"/>
    </source>
</evidence>
<gene>
    <name evidence="2" type="ORF">X798_07855</name>
</gene>
<accession>A0A238BKI5</accession>
<sequence length="150" mass="16798">MMLSLIFCLTLLSVSMVQTTNGCDIILRVKSLTETPFKAQIIAPNGKTSEKKILNKNERIIFQQKVDECGLGPFQIKTFSKDGNEKFEKEEHSVEVKLNGIGVVNYEVGNDLKPKQIFRQGAECEGQCAPLGVTHHHHHKKTTITTTMKV</sequence>
<dbReference type="AlphaFoldDB" id="A0A238BKI5"/>
<dbReference type="EMBL" id="KZ271531">
    <property type="protein sequence ID" value="OZC05180.1"/>
    <property type="molecule type" value="Genomic_DNA"/>
</dbReference>
<evidence type="ECO:0000256" key="1">
    <source>
        <dbReference type="SAM" id="SignalP"/>
    </source>
</evidence>
<protein>
    <submittedName>
        <fullName evidence="2">Uncharacterized protein</fullName>
    </submittedName>
</protein>
<keyword evidence="1" id="KW-0732">Signal</keyword>
<keyword evidence="3" id="KW-1185">Reference proteome</keyword>
<dbReference type="PANTHER" id="PTHR37427:SF2">
    <property type="entry name" value="SECRETED PROTEIN"/>
    <property type="match status" value="1"/>
</dbReference>
<feature type="chain" id="PRO_5012353420" evidence="1">
    <location>
        <begin position="23"/>
        <end position="150"/>
    </location>
</feature>
<organism evidence="2 3">
    <name type="scientific">Onchocerca flexuosa</name>
    <dbReference type="NCBI Taxonomy" id="387005"/>
    <lineage>
        <taxon>Eukaryota</taxon>
        <taxon>Metazoa</taxon>
        <taxon>Ecdysozoa</taxon>
        <taxon>Nematoda</taxon>
        <taxon>Chromadorea</taxon>
        <taxon>Rhabditida</taxon>
        <taxon>Spirurina</taxon>
        <taxon>Spiruromorpha</taxon>
        <taxon>Filarioidea</taxon>
        <taxon>Onchocercidae</taxon>
        <taxon>Onchocerca</taxon>
    </lineage>
</organism>
<feature type="signal peptide" evidence="1">
    <location>
        <begin position="1"/>
        <end position="22"/>
    </location>
</feature>
<evidence type="ECO:0000313" key="2">
    <source>
        <dbReference type="EMBL" id="OZC05180.1"/>
    </source>
</evidence>
<dbReference type="OrthoDB" id="5860061at2759"/>